<feature type="transmembrane region" description="Helical" evidence="1">
    <location>
        <begin position="83"/>
        <end position="103"/>
    </location>
</feature>
<evidence type="ECO:0000256" key="1">
    <source>
        <dbReference type="SAM" id="Phobius"/>
    </source>
</evidence>
<dbReference type="OrthoDB" id="6759771at2759"/>
<feature type="transmembrane region" description="Helical" evidence="1">
    <location>
        <begin position="242"/>
        <end position="260"/>
    </location>
</feature>
<evidence type="ECO:0000313" key="3">
    <source>
        <dbReference type="Proteomes" id="UP001154078"/>
    </source>
</evidence>
<keyword evidence="1" id="KW-1133">Transmembrane helix</keyword>
<reference evidence="2" key="1">
    <citation type="submission" date="2021-12" db="EMBL/GenBank/DDBJ databases">
        <authorList>
            <person name="King R."/>
        </authorList>
    </citation>
    <scope>NUCLEOTIDE SEQUENCE</scope>
</reference>
<accession>A0A9P0AU70</accession>
<dbReference type="AlphaFoldDB" id="A0A9P0AU70"/>
<organism evidence="2 3">
    <name type="scientific">Brassicogethes aeneus</name>
    <name type="common">Rape pollen beetle</name>
    <name type="synonym">Meligethes aeneus</name>
    <dbReference type="NCBI Taxonomy" id="1431903"/>
    <lineage>
        <taxon>Eukaryota</taxon>
        <taxon>Metazoa</taxon>
        <taxon>Ecdysozoa</taxon>
        <taxon>Arthropoda</taxon>
        <taxon>Hexapoda</taxon>
        <taxon>Insecta</taxon>
        <taxon>Pterygota</taxon>
        <taxon>Neoptera</taxon>
        <taxon>Endopterygota</taxon>
        <taxon>Coleoptera</taxon>
        <taxon>Polyphaga</taxon>
        <taxon>Cucujiformia</taxon>
        <taxon>Nitidulidae</taxon>
        <taxon>Meligethinae</taxon>
        <taxon>Brassicogethes</taxon>
    </lineage>
</organism>
<sequence>MTSWVQFENDCYICYMRPGLLLAGGVFAMSKFYCSHKNNVTFAYFELFWYHHLIALMYTFPFYVITVILVFSVGDEMEDKIRLTMRLFLYVSFVLMDVSNHFYQRLQVNMMNTLLFLLANRRLYGVKMWFSDKSSMLTSFTTFMFTSIYIVITLVGASYAVDQKLNYFQSFIKYSAFLSAVCNQQIEQCLENYRSNGNFECGSYFYSLPLEDQLKRLHRLYLQILHLYQLSLGVLANVQITLIPIVLIVYLIGYSILYIFNSKQEDTQTTGAFVSVVIISMCLIDVFGMTIPATMTANIGDDIISYLFRYPTAILRPHEAAQVELLIFTLTALKPKLVASRVINVGVSLIASISGAVVTYILVALQLHQAFIKNFKNIEAARN</sequence>
<keyword evidence="1" id="KW-0812">Transmembrane</keyword>
<feature type="transmembrane region" description="Helical" evidence="1">
    <location>
        <begin position="137"/>
        <end position="161"/>
    </location>
</feature>
<name>A0A9P0AU70_BRAAE</name>
<feature type="transmembrane region" description="Helical" evidence="1">
    <location>
        <begin position="342"/>
        <end position="365"/>
    </location>
</feature>
<feature type="transmembrane region" description="Helical" evidence="1">
    <location>
        <begin position="12"/>
        <end position="29"/>
    </location>
</feature>
<dbReference type="Proteomes" id="UP001154078">
    <property type="component" value="Chromosome 1"/>
</dbReference>
<evidence type="ECO:0000313" key="2">
    <source>
        <dbReference type="EMBL" id="CAH0548004.1"/>
    </source>
</evidence>
<feature type="transmembrane region" description="Helical" evidence="1">
    <location>
        <begin position="272"/>
        <end position="291"/>
    </location>
</feature>
<protein>
    <submittedName>
        <fullName evidence="2">Uncharacterized protein</fullName>
    </submittedName>
</protein>
<feature type="transmembrane region" description="Helical" evidence="1">
    <location>
        <begin position="49"/>
        <end position="71"/>
    </location>
</feature>
<proteinExistence type="predicted"/>
<keyword evidence="3" id="KW-1185">Reference proteome</keyword>
<gene>
    <name evidence="2" type="ORF">MELIAE_LOCUS1873</name>
</gene>
<keyword evidence="1" id="KW-0472">Membrane</keyword>
<dbReference type="EMBL" id="OV121132">
    <property type="protein sequence ID" value="CAH0548004.1"/>
    <property type="molecule type" value="Genomic_DNA"/>
</dbReference>